<accession>A0A5R8P5E5</accession>
<dbReference type="AlphaFoldDB" id="A0A5R8P5E5"/>
<evidence type="ECO:0000313" key="1">
    <source>
        <dbReference type="EMBL" id="TLF93667.1"/>
    </source>
</evidence>
<sequence length="122" mass="13520">MTSLMTLARAQIARRSPHSNRIAAWLTRTALEQIIDDLLHAKGIEPGKASSRARLACLEVAYRDESDIPSRSQYAWTRLSEACHQHAYQLSPTYLEVQHLLEIVCDLENAATGPAVGDRGGH</sequence>
<dbReference type="RefSeq" id="WP_138458936.1">
    <property type="nucleotide sequence ID" value="NZ_VBUU01000048.1"/>
</dbReference>
<organism evidence="1 2">
    <name type="scientific">Nocardia cyriacigeorgica</name>
    <dbReference type="NCBI Taxonomy" id="135487"/>
    <lineage>
        <taxon>Bacteria</taxon>
        <taxon>Bacillati</taxon>
        <taxon>Actinomycetota</taxon>
        <taxon>Actinomycetes</taxon>
        <taxon>Mycobacteriales</taxon>
        <taxon>Nocardiaceae</taxon>
        <taxon>Nocardia</taxon>
    </lineage>
</organism>
<dbReference type="EMBL" id="VBUU01000048">
    <property type="protein sequence ID" value="TLF93667.1"/>
    <property type="molecule type" value="Genomic_DNA"/>
</dbReference>
<protein>
    <submittedName>
        <fullName evidence="1">Uncharacterized protein</fullName>
    </submittedName>
</protein>
<proteinExistence type="predicted"/>
<dbReference type="Proteomes" id="UP000308349">
    <property type="component" value="Unassembled WGS sequence"/>
</dbReference>
<dbReference type="OrthoDB" id="4322177at2"/>
<comment type="caution">
    <text evidence="1">The sequence shown here is derived from an EMBL/GenBank/DDBJ whole genome shotgun (WGS) entry which is preliminary data.</text>
</comment>
<evidence type="ECO:0000313" key="2">
    <source>
        <dbReference type="Proteomes" id="UP000308349"/>
    </source>
</evidence>
<name>A0A5R8P5E5_9NOCA</name>
<reference evidence="1 2" key="1">
    <citation type="submission" date="2019-05" db="EMBL/GenBank/DDBJ databases">
        <title>Genomes sequences of two Nocardia cyriacigeorgica environmental isolates, type strains Nocardia asteroides ATCC 19247 and Nocardia cyriacigeorgica DSM 44484.</title>
        <authorList>
            <person name="Vautrin F."/>
            <person name="Bergeron E."/>
            <person name="Dubost A."/>
            <person name="Abrouk D."/>
            <person name="Rodriguez Nava V."/>
            <person name="Pujic P."/>
        </authorList>
    </citation>
    <scope>NUCLEOTIDE SEQUENCE [LARGE SCALE GENOMIC DNA]</scope>
    <source>
        <strain evidence="1 2">EML 1456</strain>
    </source>
</reference>
<gene>
    <name evidence="1" type="ORF">FEK35_29270</name>
</gene>